<accession>A0A1W1CDT7</accession>
<name>A0A1W1CDT7_9ZZZZ</name>
<sequence length="53" mass="6132">MFRKRNGIRVFIGLLCFVVLNGCATHTKNKYDKNAYNRANKASEKALDKLDRE</sequence>
<proteinExistence type="predicted"/>
<dbReference type="AlphaFoldDB" id="A0A1W1CDT7"/>
<reference evidence="1" key="1">
    <citation type="submission" date="2016-10" db="EMBL/GenBank/DDBJ databases">
        <authorList>
            <person name="de Groot N.N."/>
        </authorList>
    </citation>
    <scope>NUCLEOTIDE SEQUENCE</scope>
</reference>
<protein>
    <submittedName>
        <fullName evidence="1">Uncharacterized protein</fullName>
    </submittedName>
</protein>
<organism evidence="1">
    <name type="scientific">hydrothermal vent metagenome</name>
    <dbReference type="NCBI Taxonomy" id="652676"/>
    <lineage>
        <taxon>unclassified sequences</taxon>
        <taxon>metagenomes</taxon>
        <taxon>ecological metagenomes</taxon>
    </lineage>
</organism>
<gene>
    <name evidence="1" type="ORF">MNB_SM-5-569</name>
</gene>
<evidence type="ECO:0000313" key="1">
    <source>
        <dbReference type="EMBL" id="SFV63998.1"/>
    </source>
</evidence>
<dbReference type="EMBL" id="FPHH01000077">
    <property type="protein sequence ID" value="SFV63998.1"/>
    <property type="molecule type" value="Genomic_DNA"/>
</dbReference>